<comment type="subunit">
    <text evidence="3">Homohexamer. Dimer of a homotrimer.</text>
</comment>
<evidence type="ECO:0000256" key="3">
    <source>
        <dbReference type="HAMAP-Rule" id="MF_01963"/>
    </source>
</evidence>
<comment type="catalytic activity">
    <reaction evidence="3">
        <text>a purine D-ribonucleoside + phosphate = a purine nucleobase + alpha-D-ribose 1-phosphate</text>
        <dbReference type="Rhea" id="RHEA:19805"/>
        <dbReference type="ChEBI" id="CHEBI:26386"/>
        <dbReference type="ChEBI" id="CHEBI:43474"/>
        <dbReference type="ChEBI" id="CHEBI:57720"/>
        <dbReference type="ChEBI" id="CHEBI:142355"/>
        <dbReference type="EC" id="2.4.2.1"/>
    </reaction>
</comment>
<dbReference type="EC" id="2.4.2.1" evidence="3"/>
<feature type="domain" description="Nucleoside phosphorylase" evidence="4">
    <location>
        <begin position="3"/>
        <end position="241"/>
    </location>
</feature>
<dbReference type="Proteomes" id="UP000198943">
    <property type="component" value="Unassembled WGS sequence"/>
</dbReference>
<protein>
    <recommendedName>
        <fullName evidence="3">Purine nucleoside phosphorylase</fullName>
        <shortName evidence="3">PNP</shortName>
        <ecNumber evidence="3">2.4.2.1</ecNumber>
    </recommendedName>
</protein>
<feature type="binding site" evidence="3">
    <location>
        <begin position="50"/>
        <end position="51"/>
    </location>
    <ligand>
        <name>phosphate</name>
        <dbReference type="ChEBI" id="CHEBI:43474"/>
    </ligand>
</feature>
<feature type="site" description="Important for substrate specificity" evidence="3">
    <location>
        <position position="165"/>
    </location>
</feature>
<evidence type="ECO:0000313" key="5">
    <source>
        <dbReference type="EMBL" id="SDC20798.1"/>
    </source>
</evidence>
<feature type="binding site" evidence="3">
    <location>
        <position position="184"/>
    </location>
    <ligand>
        <name>phosphate</name>
        <dbReference type="ChEBI" id="CHEBI:43474"/>
    </ligand>
</feature>
<dbReference type="RefSeq" id="WP_093729655.1">
    <property type="nucleotide sequence ID" value="NZ_FMYW01000003.1"/>
</dbReference>
<dbReference type="EMBL" id="FMYW01000003">
    <property type="protein sequence ID" value="SDC20798.1"/>
    <property type="molecule type" value="Genomic_DNA"/>
</dbReference>
<dbReference type="Pfam" id="PF01048">
    <property type="entry name" value="PNP_UDP_1"/>
    <property type="match status" value="1"/>
</dbReference>
<dbReference type="InterPro" id="IPR000845">
    <property type="entry name" value="Nucleoside_phosphorylase_d"/>
</dbReference>
<feature type="binding site" evidence="3">
    <location>
        <begin position="83"/>
        <end position="84"/>
    </location>
    <ligand>
        <name>phosphate</name>
        <dbReference type="ChEBI" id="CHEBI:43474"/>
    </ligand>
</feature>
<sequence length="270" mass="29598">MRKIGIVGGTGIENPDTLKGFETKIIETPYGKALCNIGEMSGNLVAFLSRHGVDHSVAPHMINYRANIWALKSLGITEVFATSATGSLNPNMKAGHFVVCDQLMDFTKNRISTFYDNPIRGVAHADFTNPYCETLRQKAIAILKKTDITFHEKGCYVCTDGPRFETAAEVRAYAMLGGDVIGMTNAQEAALAREAELCYTNVAIVTNMGAGISPTPLSHKEVVEAMAQSIKNMEKLILGFIGYNKKVKDICLCKHCMKDFGGFKLYPEKE</sequence>
<accession>A0A1G6JQ47</accession>
<evidence type="ECO:0000313" key="6">
    <source>
        <dbReference type="Proteomes" id="UP000198943"/>
    </source>
</evidence>
<proteinExistence type="inferred from homology"/>
<dbReference type="InterPro" id="IPR035994">
    <property type="entry name" value="Nucleoside_phosphorylase_sf"/>
</dbReference>
<dbReference type="OrthoDB" id="1523230at2"/>
<dbReference type="SUPFAM" id="SSF53167">
    <property type="entry name" value="Purine and uridine phosphorylases"/>
    <property type="match status" value="1"/>
</dbReference>
<dbReference type="PROSITE" id="PS01240">
    <property type="entry name" value="PNP_MTAP_2"/>
    <property type="match status" value="1"/>
</dbReference>
<keyword evidence="3" id="KW-0660">Purine salvage</keyword>
<organism evidence="5 6">
    <name type="scientific">Succiniclasticum ruminis</name>
    <dbReference type="NCBI Taxonomy" id="40841"/>
    <lineage>
        <taxon>Bacteria</taxon>
        <taxon>Bacillati</taxon>
        <taxon>Bacillota</taxon>
        <taxon>Negativicutes</taxon>
        <taxon>Acidaminococcales</taxon>
        <taxon>Acidaminococcaceae</taxon>
        <taxon>Succiniclasticum</taxon>
    </lineage>
</organism>
<dbReference type="NCBIfam" id="TIGR01694">
    <property type="entry name" value="MTAP"/>
    <property type="match status" value="1"/>
</dbReference>
<dbReference type="GO" id="GO:0019509">
    <property type="term" value="P:L-methionine salvage from methylthioadenosine"/>
    <property type="evidence" value="ECO:0007669"/>
    <property type="project" value="TreeGrafter"/>
</dbReference>
<dbReference type="NCBIfam" id="NF006599">
    <property type="entry name" value="PRK09136.1"/>
    <property type="match status" value="1"/>
</dbReference>
<gene>
    <name evidence="5" type="ORF">SAMN04487864_103217</name>
</gene>
<keyword evidence="6" id="KW-1185">Reference proteome</keyword>
<keyword evidence="2 3" id="KW-0808">Transferase</keyword>
<dbReference type="InterPro" id="IPR010044">
    <property type="entry name" value="MTAP"/>
</dbReference>
<dbReference type="GO" id="GO:0017061">
    <property type="term" value="F:S-methyl-5-thioadenosine phosphorylase activity"/>
    <property type="evidence" value="ECO:0007669"/>
    <property type="project" value="InterPro"/>
</dbReference>
<comment type="similarity">
    <text evidence="3">Belongs to the PNP/MTAP phosphorylase family. MTAP subfamily.</text>
</comment>
<dbReference type="InterPro" id="IPR018099">
    <property type="entry name" value="Purine_phosphorylase-2_CS"/>
</dbReference>
<comment type="miscellaneous">
    <text evidence="3">Although this enzyme belongs to the family of MTA phosphorylases based on sequence homology, it lacks several conserved amino acids in the substrate binding pocket that confer specificity towards MTA.</text>
</comment>
<dbReference type="PANTHER" id="PTHR42679">
    <property type="entry name" value="S-METHYL-5'-THIOADENOSINE PHOSPHORYLASE"/>
    <property type="match status" value="1"/>
</dbReference>
<dbReference type="UniPathway" id="UPA00606"/>
<comment type="pathway">
    <text evidence="3">Purine metabolism; purine nucleoside salvage.</text>
</comment>
<evidence type="ECO:0000259" key="4">
    <source>
        <dbReference type="Pfam" id="PF01048"/>
    </source>
</evidence>
<dbReference type="AlphaFoldDB" id="A0A1G6JQ47"/>
<name>A0A1G6JQ47_9FIRM</name>
<dbReference type="CDD" id="cd09010">
    <property type="entry name" value="MTAP_SsMTAPII_like_MTIP"/>
    <property type="match status" value="1"/>
</dbReference>
<reference evidence="6" key="1">
    <citation type="submission" date="2016-10" db="EMBL/GenBank/DDBJ databases">
        <authorList>
            <person name="Varghese N."/>
            <person name="Submissions S."/>
        </authorList>
    </citation>
    <scope>NUCLEOTIDE SEQUENCE [LARGE SCALE GENOMIC DNA]</scope>
    <source>
        <strain evidence="6">DSM 11005</strain>
    </source>
</reference>
<feature type="site" description="Important for substrate specificity" evidence="3">
    <location>
        <position position="219"/>
    </location>
</feature>
<dbReference type="Gene3D" id="3.40.50.1580">
    <property type="entry name" value="Nucleoside phosphorylase domain"/>
    <property type="match status" value="1"/>
</dbReference>
<keyword evidence="1 3" id="KW-0328">Glycosyltransferase</keyword>
<comment type="function">
    <text evidence="3">Purine nucleoside phosphorylase involved in purine salvage.</text>
</comment>
<feature type="binding site" evidence="3">
    <location>
        <position position="183"/>
    </location>
    <ligand>
        <name>substrate</name>
    </ligand>
</feature>
<evidence type="ECO:0000256" key="1">
    <source>
        <dbReference type="ARBA" id="ARBA00022676"/>
    </source>
</evidence>
<dbReference type="GO" id="GO:0005829">
    <property type="term" value="C:cytosol"/>
    <property type="evidence" value="ECO:0007669"/>
    <property type="project" value="TreeGrafter"/>
</dbReference>
<evidence type="ECO:0000256" key="2">
    <source>
        <dbReference type="ARBA" id="ARBA00022679"/>
    </source>
</evidence>
<dbReference type="PANTHER" id="PTHR42679:SF2">
    <property type="entry name" value="S-METHYL-5'-THIOADENOSINE PHOSPHORYLASE"/>
    <property type="match status" value="1"/>
</dbReference>
<feature type="binding site" evidence="3">
    <location>
        <position position="10"/>
    </location>
    <ligand>
        <name>phosphate</name>
        <dbReference type="ChEBI" id="CHEBI:43474"/>
    </ligand>
</feature>
<comment type="caution">
    <text evidence="3">Lacks conserved residue(s) required for the propagation of feature annotation.</text>
</comment>
<dbReference type="HAMAP" id="MF_01963">
    <property type="entry name" value="MTAP"/>
    <property type="match status" value="1"/>
</dbReference>
<dbReference type="GO" id="GO:0006166">
    <property type="term" value="P:purine ribonucleoside salvage"/>
    <property type="evidence" value="ECO:0007669"/>
    <property type="project" value="UniProtKB-UniRule"/>
</dbReference>